<dbReference type="EMBL" id="JBDIML010000007">
    <property type="protein sequence ID" value="MEN2768791.1"/>
    <property type="molecule type" value="Genomic_DNA"/>
</dbReference>
<organism evidence="2 3">
    <name type="scientific">Ornithinibacillus xuwenensis</name>
    <dbReference type="NCBI Taxonomy" id="3144668"/>
    <lineage>
        <taxon>Bacteria</taxon>
        <taxon>Bacillati</taxon>
        <taxon>Bacillota</taxon>
        <taxon>Bacilli</taxon>
        <taxon>Bacillales</taxon>
        <taxon>Bacillaceae</taxon>
        <taxon>Ornithinibacillus</taxon>
    </lineage>
</organism>
<gene>
    <name evidence="2" type="ORF">ABC228_16530</name>
</gene>
<keyword evidence="3" id="KW-1185">Reference proteome</keyword>
<evidence type="ECO:0000256" key="1">
    <source>
        <dbReference type="SAM" id="Phobius"/>
    </source>
</evidence>
<dbReference type="RefSeq" id="WP_345826286.1">
    <property type="nucleotide sequence ID" value="NZ_JBDIML010000007.1"/>
</dbReference>
<dbReference type="Proteomes" id="UP001444625">
    <property type="component" value="Unassembled WGS sequence"/>
</dbReference>
<name>A0ABU9XKI8_9BACI</name>
<evidence type="ECO:0008006" key="4">
    <source>
        <dbReference type="Google" id="ProtNLM"/>
    </source>
</evidence>
<sequence length="199" mass="22784">MENENNSNLAMEKKVISNEQQPNYFHYIIQSIKDPNTILSHDFKGYHQFGLINMIIFLGLILLSSFIGLLDYLDALEWFGFGDYFNYLGRTLSFAIAIVIVIPVFVKVAASNGSKFHMNYFLEKFGAFFILPSILLLVSLPLEALGITVSSWFSSLATTFLYIGVFMTSYLYVSRNNMKTAFIFVAGFYFVYRLLLMIL</sequence>
<feature type="transmembrane region" description="Helical" evidence="1">
    <location>
        <begin position="87"/>
        <end position="109"/>
    </location>
</feature>
<protein>
    <recommendedName>
        <fullName evidence="4">Yip1 domain-containing protein</fullName>
    </recommendedName>
</protein>
<reference evidence="2 3" key="1">
    <citation type="submission" date="2024-05" db="EMBL/GenBank/DDBJ databases">
        <authorList>
            <person name="Haq I."/>
            <person name="Ullah Z."/>
            <person name="Ahmad R."/>
            <person name="Li M."/>
            <person name="Tong Y."/>
        </authorList>
    </citation>
    <scope>NUCLEOTIDE SEQUENCE [LARGE SCALE GENOMIC DNA]</scope>
    <source>
        <strain evidence="2 3">16A2E</strain>
    </source>
</reference>
<evidence type="ECO:0000313" key="2">
    <source>
        <dbReference type="EMBL" id="MEN2768791.1"/>
    </source>
</evidence>
<keyword evidence="1" id="KW-0472">Membrane</keyword>
<proteinExistence type="predicted"/>
<feature type="transmembrane region" description="Helical" evidence="1">
    <location>
        <begin position="152"/>
        <end position="173"/>
    </location>
</feature>
<evidence type="ECO:0000313" key="3">
    <source>
        <dbReference type="Proteomes" id="UP001444625"/>
    </source>
</evidence>
<accession>A0ABU9XKI8</accession>
<feature type="transmembrane region" description="Helical" evidence="1">
    <location>
        <begin position="180"/>
        <end position="198"/>
    </location>
</feature>
<feature type="transmembrane region" description="Helical" evidence="1">
    <location>
        <begin position="121"/>
        <end position="140"/>
    </location>
</feature>
<comment type="caution">
    <text evidence="2">The sequence shown here is derived from an EMBL/GenBank/DDBJ whole genome shotgun (WGS) entry which is preliminary data.</text>
</comment>
<keyword evidence="1" id="KW-1133">Transmembrane helix</keyword>
<keyword evidence="1" id="KW-0812">Transmembrane</keyword>
<feature type="transmembrane region" description="Helical" evidence="1">
    <location>
        <begin position="49"/>
        <end position="67"/>
    </location>
</feature>